<comment type="caution">
    <text evidence="1">The sequence shown here is derived from an EMBL/GenBank/DDBJ whole genome shotgun (WGS) entry which is preliminary data.</text>
</comment>
<sequence length="82" mass="9232">MEKPVKRIGAIKELELKFWGLGGASIVSGKSKIAEGDEEKGLANRSWRAMMAAVVFSWQVSMVSLWSWKAIGREDMELEIYL</sequence>
<accession>A0AAW2NNU1</accession>
<reference evidence="1" key="2">
    <citation type="journal article" date="2024" name="Plant">
        <title>Genomic evolution and insights into agronomic trait innovations of Sesamum species.</title>
        <authorList>
            <person name="Miao H."/>
            <person name="Wang L."/>
            <person name="Qu L."/>
            <person name="Liu H."/>
            <person name="Sun Y."/>
            <person name="Le M."/>
            <person name="Wang Q."/>
            <person name="Wei S."/>
            <person name="Zheng Y."/>
            <person name="Lin W."/>
            <person name="Duan Y."/>
            <person name="Cao H."/>
            <person name="Xiong S."/>
            <person name="Wang X."/>
            <person name="Wei L."/>
            <person name="Li C."/>
            <person name="Ma Q."/>
            <person name="Ju M."/>
            <person name="Zhao R."/>
            <person name="Li G."/>
            <person name="Mu C."/>
            <person name="Tian Q."/>
            <person name="Mei H."/>
            <person name="Zhang T."/>
            <person name="Gao T."/>
            <person name="Zhang H."/>
        </authorList>
    </citation>
    <scope>NUCLEOTIDE SEQUENCE</scope>
    <source>
        <tissue evidence="1">Leaf</tissue>
    </source>
</reference>
<dbReference type="AlphaFoldDB" id="A0AAW2NNU1"/>
<reference evidence="1" key="1">
    <citation type="submission" date="2020-06" db="EMBL/GenBank/DDBJ databases">
        <authorList>
            <person name="Li T."/>
            <person name="Hu X."/>
            <person name="Zhang T."/>
            <person name="Song X."/>
            <person name="Zhang H."/>
            <person name="Dai N."/>
            <person name="Sheng W."/>
            <person name="Hou X."/>
            <person name="Wei L."/>
        </authorList>
    </citation>
    <scope>NUCLEOTIDE SEQUENCE</scope>
    <source>
        <strain evidence="1">G01</strain>
        <tissue evidence="1">Leaf</tissue>
    </source>
</reference>
<gene>
    <name evidence="1" type="ORF">Sangu_1309000</name>
</gene>
<name>A0AAW2NNU1_9LAMI</name>
<organism evidence="1">
    <name type="scientific">Sesamum angustifolium</name>
    <dbReference type="NCBI Taxonomy" id="2727405"/>
    <lineage>
        <taxon>Eukaryota</taxon>
        <taxon>Viridiplantae</taxon>
        <taxon>Streptophyta</taxon>
        <taxon>Embryophyta</taxon>
        <taxon>Tracheophyta</taxon>
        <taxon>Spermatophyta</taxon>
        <taxon>Magnoliopsida</taxon>
        <taxon>eudicotyledons</taxon>
        <taxon>Gunneridae</taxon>
        <taxon>Pentapetalae</taxon>
        <taxon>asterids</taxon>
        <taxon>lamiids</taxon>
        <taxon>Lamiales</taxon>
        <taxon>Pedaliaceae</taxon>
        <taxon>Sesamum</taxon>
    </lineage>
</organism>
<protein>
    <submittedName>
        <fullName evidence="1">Uncharacterized protein</fullName>
    </submittedName>
</protein>
<dbReference type="EMBL" id="JACGWK010000007">
    <property type="protein sequence ID" value="KAL0344216.1"/>
    <property type="molecule type" value="Genomic_DNA"/>
</dbReference>
<proteinExistence type="predicted"/>
<evidence type="ECO:0000313" key="1">
    <source>
        <dbReference type="EMBL" id="KAL0344216.1"/>
    </source>
</evidence>